<evidence type="ECO:0000313" key="2">
    <source>
        <dbReference type="Proteomes" id="UP001480595"/>
    </source>
</evidence>
<keyword evidence="2" id="KW-1185">Reference proteome</keyword>
<comment type="caution">
    <text evidence="1">The sequence shown here is derived from an EMBL/GenBank/DDBJ whole genome shotgun (WGS) entry which is preliminary data.</text>
</comment>
<dbReference type="InterPro" id="IPR027417">
    <property type="entry name" value="P-loop_NTPase"/>
</dbReference>
<dbReference type="PANTHER" id="PTHR10039:SF5">
    <property type="entry name" value="NACHT DOMAIN-CONTAINING PROTEIN"/>
    <property type="match status" value="1"/>
</dbReference>
<accession>A0ABR1TD91</accession>
<reference evidence="1 2" key="1">
    <citation type="submission" date="2023-01" db="EMBL/GenBank/DDBJ databases">
        <title>Analysis of 21 Apiospora genomes using comparative genomics revels a genus with tremendous synthesis potential of carbohydrate active enzymes and secondary metabolites.</title>
        <authorList>
            <person name="Sorensen T."/>
        </authorList>
    </citation>
    <scope>NUCLEOTIDE SEQUENCE [LARGE SCALE GENOMIC DNA]</scope>
    <source>
        <strain evidence="1 2">CBS 135458</strain>
    </source>
</reference>
<evidence type="ECO:0000313" key="1">
    <source>
        <dbReference type="EMBL" id="KAK8043925.1"/>
    </source>
</evidence>
<organism evidence="1 2">
    <name type="scientific">Apiospora phragmitis</name>
    <dbReference type="NCBI Taxonomy" id="2905665"/>
    <lineage>
        <taxon>Eukaryota</taxon>
        <taxon>Fungi</taxon>
        <taxon>Dikarya</taxon>
        <taxon>Ascomycota</taxon>
        <taxon>Pezizomycotina</taxon>
        <taxon>Sordariomycetes</taxon>
        <taxon>Xylariomycetidae</taxon>
        <taxon>Amphisphaeriales</taxon>
        <taxon>Apiosporaceae</taxon>
        <taxon>Apiospora</taxon>
    </lineage>
</organism>
<dbReference type="PANTHER" id="PTHR10039">
    <property type="entry name" value="AMELOGENIN"/>
    <property type="match status" value="1"/>
</dbReference>
<sequence length="348" mass="38709">MDPFAAIGFVSSIITFLDFGAKIVKTAKEIHTSASGASKDNADLKDLTKSMEKSMETLALDLKPPDGPANMTASEKALAEVCTECGGLTTDLLKDLNDIKPHNSNSKHSSLAATFRNFRNKSKVKELDLKLDNPWSPLMALVLIGRRHEVDQRLDDILKAGNIHESELRSLRRNTEALRSGITVKTLEPSAIEQLRLLLALSDEAIEKAAQALVLKHLEDKNMDLRFSDIHRAHTKTLSWIYDGLDESLRSTWDPYSKHRISEATFDTMAMARSDYISWLNSRLNNDKAIFHICGKPGAGKSTLVKYLCTHEATMNGLREWAAGKNLVVCKYCAWQPGIAIQNTIKAF</sequence>
<dbReference type="Proteomes" id="UP001480595">
    <property type="component" value="Unassembled WGS sequence"/>
</dbReference>
<dbReference type="RefSeq" id="XP_066710320.1">
    <property type="nucleotide sequence ID" value="XM_066864172.1"/>
</dbReference>
<name>A0ABR1TD91_9PEZI</name>
<dbReference type="SUPFAM" id="SSF52540">
    <property type="entry name" value="P-loop containing nucleoside triphosphate hydrolases"/>
    <property type="match status" value="1"/>
</dbReference>
<evidence type="ECO:0008006" key="3">
    <source>
        <dbReference type="Google" id="ProtNLM"/>
    </source>
</evidence>
<proteinExistence type="predicted"/>
<dbReference type="GeneID" id="92097235"/>
<gene>
    <name evidence="1" type="ORF">PG994_012763</name>
</gene>
<dbReference type="EMBL" id="JAQQWL010000012">
    <property type="protein sequence ID" value="KAK8043925.1"/>
    <property type="molecule type" value="Genomic_DNA"/>
</dbReference>
<protein>
    <recommendedName>
        <fullName evidence="3">Fungal N-terminal domain-containing protein</fullName>
    </recommendedName>
</protein>